<gene>
    <name evidence="1" type="ORF">APAC_1663</name>
</gene>
<evidence type="ECO:0000313" key="1">
    <source>
        <dbReference type="EMBL" id="QEP34759.1"/>
    </source>
</evidence>
<dbReference type="KEGG" id="apai:APAC_1663"/>
<sequence>MTKDIISTLILSVVFISLTFFAFTSYKNAKVYEDTYKQYAQEQTISNSVEKNTKEMLNGFIGALLGQKPNSSKSETPSKKQELENLKEKPIEYITIYASIIALSLLSFFVVSKKVFLTYIHSVTLLSLFFGLISPIFMMYILLDYNFQNIVNIKDAILQFESLSLLESINKLISIQEKYFVGGIILLFSVIFPLIKTLLSFVNVFINHFSILNKSTKLLSALSKWSMTDVFVLSIFLVYLSSVNSGMSKIVTEIEVGFYFFFIYVVLSIVLSFFNRIKI</sequence>
<keyword evidence="2" id="KW-1185">Reference proteome</keyword>
<organism evidence="1 2">
    <name type="scientific">Malaciobacter pacificus</name>
    <dbReference type="NCBI Taxonomy" id="1080223"/>
    <lineage>
        <taxon>Bacteria</taxon>
        <taxon>Pseudomonadati</taxon>
        <taxon>Campylobacterota</taxon>
        <taxon>Epsilonproteobacteria</taxon>
        <taxon>Campylobacterales</taxon>
        <taxon>Arcobacteraceae</taxon>
        <taxon>Malaciobacter</taxon>
    </lineage>
</organism>
<reference evidence="1 2" key="3">
    <citation type="submission" date="2019-09" db="EMBL/GenBank/DDBJ databases">
        <title>Taxonomic note: a critical rebuttal of the proposed division of the genus Arcobacter into six genera, emended descriptions of Arcobacter anaerophilus and the genus Arcobacter, and an assessment of genus-level boundaries for Epsilonproteobacteria using in silico genomic comparator tools.</title>
        <authorList>
            <person name="On S.L.W."/>
            <person name="Miller W.G."/>
            <person name="Biggs P."/>
            <person name="Cornelius A."/>
            <person name="Vandamme P."/>
        </authorList>
    </citation>
    <scope>NUCLEOTIDE SEQUENCE [LARGE SCALE GENOMIC DNA]</scope>
    <source>
        <strain evidence="1 2">LMG 26638</strain>
    </source>
</reference>
<dbReference type="AlphaFoldDB" id="A0A5C2H8W1"/>
<reference evidence="1 2" key="2">
    <citation type="submission" date="2019-09" db="EMBL/GenBank/DDBJ databases">
        <title>Complete genome sequencing of four Arcobacter species reveals a diverse suite of mobile elements.</title>
        <authorList>
            <person name="Miller W.G."/>
            <person name="Yee E."/>
            <person name="Bono J.L."/>
        </authorList>
    </citation>
    <scope>NUCLEOTIDE SEQUENCE [LARGE SCALE GENOMIC DNA]</scope>
    <source>
        <strain evidence="1 2">LMG 26638</strain>
    </source>
</reference>
<dbReference type="Proteomes" id="UP000322726">
    <property type="component" value="Chromosome"/>
</dbReference>
<dbReference type="RefSeq" id="WP_130233687.1">
    <property type="nucleotide sequence ID" value="NZ_BMEF01000035.1"/>
</dbReference>
<reference evidence="2" key="1">
    <citation type="submission" date="2019-09" db="EMBL/GenBank/DDBJ databases">
        <title>Complete genome sequencing of four Arcobacter species reveals a diverse suite of mobile elements.</title>
        <authorList>
            <person name="On S.L.W."/>
            <person name="Miller W.G."/>
            <person name="Biggs P."/>
            <person name="Cornelius A."/>
            <person name="Vandamme P."/>
        </authorList>
    </citation>
    <scope>NUCLEOTIDE SEQUENCE [LARGE SCALE GENOMIC DNA]</scope>
    <source>
        <strain evidence="2">LMG 26638</strain>
    </source>
</reference>
<protein>
    <submittedName>
        <fullName evidence="1">PqiA family membrane protein</fullName>
    </submittedName>
</protein>
<accession>A0A5C2H8W1</accession>
<evidence type="ECO:0000313" key="2">
    <source>
        <dbReference type="Proteomes" id="UP000322726"/>
    </source>
</evidence>
<dbReference type="InterPro" id="IPR007498">
    <property type="entry name" value="PqiA-like"/>
</dbReference>
<dbReference type="Pfam" id="PF04403">
    <property type="entry name" value="PqiA"/>
    <property type="match status" value="1"/>
</dbReference>
<dbReference type="EMBL" id="CP035928">
    <property type="protein sequence ID" value="QEP34759.1"/>
    <property type="molecule type" value="Genomic_DNA"/>
</dbReference>
<dbReference type="OrthoDB" id="5372500at2"/>
<name>A0A5C2H8W1_9BACT</name>
<proteinExistence type="predicted"/>